<dbReference type="SUPFAM" id="SSF50129">
    <property type="entry name" value="GroES-like"/>
    <property type="match status" value="1"/>
</dbReference>
<gene>
    <name evidence="2" type="ORF">GCM10023225_15340</name>
</gene>
<accession>A0ABP9HNN8</accession>
<dbReference type="PANTHER" id="PTHR44013:SF1">
    <property type="entry name" value="ZINC-TYPE ALCOHOL DEHYDROGENASE-LIKE PROTEIN C16A3.02C"/>
    <property type="match status" value="1"/>
</dbReference>
<dbReference type="EMBL" id="BAABIL010000201">
    <property type="protein sequence ID" value="GAA4975145.1"/>
    <property type="molecule type" value="Genomic_DNA"/>
</dbReference>
<proteinExistence type="predicted"/>
<dbReference type="Pfam" id="PF08240">
    <property type="entry name" value="ADH_N"/>
    <property type="match status" value="1"/>
</dbReference>
<dbReference type="Pfam" id="PF13602">
    <property type="entry name" value="ADH_zinc_N_2"/>
    <property type="match status" value="1"/>
</dbReference>
<protein>
    <submittedName>
        <fullName evidence="2">NAD(P)-dependent alcohol dehydrogenase</fullName>
    </submittedName>
</protein>
<name>A0ABP9HNN8_9ACTN</name>
<dbReference type="Gene3D" id="3.90.180.10">
    <property type="entry name" value="Medium-chain alcohol dehydrogenases, catalytic domain"/>
    <property type="match status" value="1"/>
</dbReference>
<feature type="domain" description="Enoyl reductase (ER)" evidence="1">
    <location>
        <begin position="6"/>
        <end position="320"/>
    </location>
</feature>
<dbReference type="Gene3D" id="3.40.50.720">
    <property type="entry name" value="NAD(P)-binding Rossmann-like Domain"/>
    <property type="match status" value="1"/>
</dbReference>
<dbReference type="InterPro" id="IPR013154">
    <property type="entry name" value="ADH-like_N"/>
</dbReference>
<dbReference type="PANTHER" id="PTHR44013">
    <property type="entry name" value="ZINC-TYPE ALCOHOL DEHYDROGENASE-LIKE PROTEIN C16A3.02C"/>
    <property type="match status" value="1"/>
</dbReference>
<dbReference type="SMART" id="SM00829">
    <property type="entry name" value="PKS_ER"/>
    <property type="match status" value="1"/>
</dbReference>
<dbReference type="CDD" id="cd08267">
    <property type="entry name" value="MDR1"/>
    <property type="match status" value="1"/>
</dbReference>
<reference evidence="3" key="1">
    <citation type="journal article" date="2019" name="Int. J. Syst. Evol. Microbiol.">
        <title>The Global Catalogue of Microorganisms (GCM) 10K type strain sequencing project: providing services to taxonomists for standard genome sequencing and annotation.</title>
        <authorList>
            <consortium name="The Broad Institute Genomics Platform"/>
            <consortium name="The Broad Institute Genome Sequencing Center for Infectious Disease"/>
            <person name="Wu L."/>
            <person name="Ma J."/>
        </authorList>
    </citation>
    <scope>NUCLEOTIDE SEQUENCE [LARGE SCALE GENOMIC DNA]</scope>
    <source>
        <strain evidence="3">JCM 18126</strain>
    </source>
</reference>
<organism evidence="2 3">
    <name type="scientific">Kineococcus glutinatus</name>
    <dbReference type="NCBI Taxonomy" id="1070872"/>
    <lineage>
        <taxon>Bacteria</taxon>
        <taxon>Bacillati</taxon>
        <taxon>Actinomycetota</taxon>
        <taxon>Actinomycetes</taxon>
        <taxon>Kineosporiales</taxon>
        <taxon>Kineosporiaceae</taxon>
        <taxon>Kineococcus</taxon>
    </lineage>
</organism>
<evidence type="ECO:0000259" key="1">
    <source>
        <dbReference type="SMART" id="SM00829"/>
    </source>
</evidence>
<keyword evidence="3" id="KW-1185">Reference proteome</keyword>
<dbReference type="Proteomes" id="UP001501195">
    <property type="component" value="Unassembled WGS sequence"/>
</dbReference>
<sequence length="324" mass="33133">MQHGYGSADTWEQRDLPVPVPGRGQVLVRVHAAAVDRGTWHLMTGTPLLVRPAVGFGGLRRPVPGRDLAGVVEAVGEDVAGFAPGEEVFGTGEGSLAEFSLVPARRLARKPAALSFEEAAAAPVSGLTALQALRAGGLRAPGDGEGRAVLVIGASGGVGTSAVQLARSSGAAVTGVCGPTKADLVRSLGAEQVLDHTREDVDATGTRYDVVLDIAGNRPVSLLRRALTPAGTLVVVGGEGGGRLTGGLHRQLGAAALSPFVRQRLVVLVASENAADLAELARLADEGAFRPALDRTFPLAEAAKAIRHLEAGHARGKVVVTLRG</sequence>
<dbReference type="InterPro" id="IPR011032">
    <property type="entry name" value="GroES-like_sf"/>
</dbReference>
<dbReference type="InterPro" id="IPR036291">
    <property type="entry name" value="NAD(P)-bd_dom_sf"/>
</dbReference>
<evidence type="ECO:0000313" key="3">
    <source>
        <dbReference type="Proteomes" id="UP001501195"/>
    </source>
</evidence>
<dbReference type="SUPFAM" id="SSF51735">
    <property type="entry name" value="NAD(P)-binding Rossmann-fold domains"/>
    <property type="match status" value="1"/>
</dbReference>
<dbReference type="InterPro" id="IPR052733">
    <property type="entry name" value="Chloroplast_QOR"/>
</dbReference>
<evidence type="ECO:0000313" key="2">
    <source>
        <dbReference type="EMBL" id="GAA4975145.1"/>
    </source>
</evidence>
<comment type="caution">
    <text evidence="2">The sequence shown here is derived from an EMBL/GenBank/DDBJ whole genome shotgun (WGS) entry which is preliminary data.</text>
</comment>
<dbReference type="InterPro" id="IPR020843">
    <property type="entry name" value="ER"/>
</dbReference>